<proteinExistence type="predicted"/>
<gene>
    <name evidence="6" type="ORF">LY90DRAFT_510818</name>
</gene>
<keyword evidence="2" id="KW-0677">Repeat</keyword>
<keyword evidence="7" id="KW-1185">Reference proteome</keyword>
<dbReference type="InterPro" id="IPR002883">
    <property type="entry name" value="CBM10/Dockerin_dom"/>
</dbReference>
<evidence type="ECO:0000256" key="1">
    <source>
        <dbReference type="ARBA" id="ARBA00022729"/>
    </source>
</evidence>
<evidence type="ECO:0000256" key="3">
    <source>
        <dbReference type="ARBA" id="ARBA00022801"/>
    </source>
</evidence>
<dbReference type="AlphaFoldDB" id="A0A1Y2BVB9"/>
<accession>A0A1Y2BVB9</accession>
<dbReference type="Pfam" id="PF08757">
    <property type="entry name" value="CotH"/>
    <property type="match status" value="1"/>
</dbReference>
<dbReference type="PROSITE" id="PS51763">
    <property type="entry name" value="CBM10"/>
    <property type="match status" value="1"/>
</dbReference>
<dbReference type="Proteomes" id="UP000193920">
    <property type="component" value="Unassembled WGS sequence"/>
</dbReference>
<comment type="caution">
    <text evidence="6">The sequence shown here is derived from an EMBL/GenBank/DDBJ whole genome shotgun (WGS) entry which is preliminary data.</text>
</comment>
<dbReference type="EMBL" id="MCOG01000135">
    <property type="protein sequence ID" value="ORY38709.1"/>
    <property type="molecule type" value="Genomic_DNA"/>
</dbReference>
<name>A0A1Y2BVB9_9FUNG</name>
<evidence type="ECO:0000256" key="4">
    <source>
        <dbReference type="SAM" id="SignalP"/>
    </source>
</evidence>
<dbReference type="GO" id="GO:0016787">
    <property type="term" value="F:hydrolase activity"/>
    <property type="evidence" value="ECO:0007669"/>
    <property type="project" value="UniProtKB-KW"/>
</dbReference>
<keyword evidence="1 4" id="KW-0732">Signal</keyword>
<dbReference type="Pfam" id="PF02013">
    <property type="entry name" value="CBM_10"/>
    <property type="match status" value="1"/>
</dbReference>
<dbReference type="PROSITE" id="PS51257">
    <property type="entry name" value="PROKAR_LIPOPROTEIN"/>
    <property type="match status" value="1"/>
</dbReference>
<evidence type="ECO:0000256" key="2">
    <source>
        <dbReference type="ARBA" id="ARBA00022737"/>
    </source>
</evidence>
<sequence length="636" mass="72607">MKFINFISSFLVSSILVSACHHGKYRCCSGCNIIKTNNKGNWGVERGQPCFINENKCKSNKICKGKDCKVTKKDKSYWVEPHLPEEFTEEEAVDVHDDHFIEGQLTEESNEEFDEEKPTTALVEPVESVTTQVEPSTTQIEQPTEPSKEVEIVTPKYNVTGLLPVIEITTSSGNADSITIPVSRYVAETLASFIPNYVIPPEPYYEECTISITDVNGSNLVDKASANVKVRGNFSSNYAKKPLQIKFNEKQSILGMNNNKKFKSWILLASYKDISLVRDVTSLSLARAMFNNEYFASDTRYVEVTVNGEYMGVYIITEKPQLNKGRINGSKASEGYEGTDIGYLLEYDSYAMLEKPLQKTFISFHDQAPLKIYDGEGGKEEYAPNGGMENEYITIKSDVYSQAQHDFIGNFMENVYNIMYEAAYNNKTFEFNEDYSEISENDNLTVREAIEKVVDVNSLVMTYILNEVVCNVDVSYSSFFMDVDFGTEGSKKLRFEAPWDFDLAYGNKGTYYCPDGQGLYAASKIFQTGTNTYTVNAWLTVLMYQDWYQDLIRSKWAELYKKGIFTDAVASIRENVKTYGKAFENSYQRWGESHYFDLSFELAPEIMELQSQAEQAEFVAQWLEKRIQFINNYWNN</sequence>
<feature type="chain" id="PRO_5013299502" description="CBM10 domain-containing protein" evidence="4">
    <location>
        <begin position="20"/>
        <end position="636"/>
    </location>
</feature>
<feature type="signal peptide" evidence="4">
    <location>
        <begin position="1"/>
        <end position="19"/>
    </location>
</feature>
<evidence type="ECO:0000259" key="5">
    <source>
        <dbReference type="PROSITE" id="PS51763"/>
    </source>
</evidence>
<protein>
    <recommendedName>
        <fullName evidence="5">CBM10 domain-containing protein</fullName>
    </recommendedName>
</protein>
<organism evidence="6 7">
    <name type="scientific">Neocallimastix californiae</name>
    <dbReference type="NCBI Taxonomy" id="1754190"/>
    <lineage>
        <taxon>Eukaryota</taxon>
        <taxon>Fungi</taxon>
        <taxon>Fungi incertae sedis</taxon>
        <taxon>Chytridiomycota</taxon>
        <taxon>Chytridiomycota incertae sedis</taxon>
        <taxon>Neocallimastigomycetes</taxon>
        <taxon>Neocallimastigales</taxon>
        <taxon>Neocallimastigaceae</taxon>
        <taxon>Neocallimastix</taxon>
    </lineage>
</organism>
<dbReference type="Gene3D" id="3.90.1220.10">
    <property type="entry name" value="Cellulose docking domain, dockering"/>
    <property type="match status" value="1"/>
</dbReference>
<dbReference type="InterPro" id="IPR009034">
    <property type="entry name" value="Dockerin_dom_fun_sf"/>
</dbReference>
<feature type="domain" description="CBM10" evidence="5">
    <location>
        <begin position="19"/>
        <end position="53"/>
    </location>
</feature>
<evidence type="ECO:0000313" key="7">
    <source>
        <dbReference type="Proteomes" id="UP000193920"/>
    </source>
</evidence>
<dbReference type="InterPro" id="IPR014867">
    <property type="entry name" value="Spore_coat_CotH_CotH2/3/7"/>
</dbReference>
<reference evidence="6 7" key="1">
    <citation type="submission" date="2016-08" db="EMBL/GenBank/DDBJ databases">
        <title>A Parts List for Fungal Cellulosomes Revealed by Comparative Genomics.</title>
        <authorList>
            <consortium name="DOE Joint Genome Institute"/>
            <person name="Haitjema C.H."/>
            <person name="Gilmore S.P."/>
            <person name="Henske J.K."/>
            <person name="Solomon K.V."/>
            <person name="De Groot R."/>
            <person name="Kuo A."/>
            <person name="Mondo S.J."/>
            <person name="Salamov A.A."/>
            <person name="Labutti K."/>
            <person name="Zhao Z."/>
            <person name="Chiniquy J."/>
            <person name="Barry K."/>
            <person name="Brewer H.M."/>
            <person name="Purvine S.O."/>
            <person name="Wright A.T."/>
            <person name="Boxma B."/>
            <person name="Van Alen T."/>
            <person name="Hackstein J.H."/>
            <person name="Baker S.E."/>
            <person name="Grigoriev I.V."/>
            <person name="O'Malley M.A."/>
        </authorList>
    </citation>
    <scope>NUCLEOTIDE SEQUENCE [LARGE SCALE GENOMIC DNA]</scope>
    <source>
        <strain evidence="6 7">G1</strain>
    </source>
</reference>
<dbReference type="OrthoDB" id="5647149at2759"/>
<dbReference type="SUPFAM" id="SSF64571">
    <property type="entry name" value="Cellulose docking domain, dockering"/>
    <property type="match status" value="1"/>
</dbReference>
<keyword evidence="3" id="KW-0378">Hydrolase</keyword>
<evidence type="ECO:0000313" key="6">
    <source>
        <dbReference type="EMBL" id="ORY38709.1"/>
    </source>
</evidence>